<gene>
    <name evidence="4" type="ORF">O4U47_19320</name>
</gene>
<organism evidence="4 5">
    <name type="scientific">Nocardiopsis suaedae</name>
    <dbReference type="NCBI Taxonomy" id="3018444"/>
    <lineage>
        <taxon>Bacteria</taxon>
        <taxon>Bacillati</taxon>
        <taxon>Actinomycetota</taxon>
        <taxon>Actinomycetes</taxon>
        <taxon>Streptosporangiales</taxon>
        <taxon>Nocardiopsidaceae</taxon>
        <taxon>Nocardiopsis</taxon>
    </lineage>
</organism>
<dbReference type="PROSITE" id="PS51186">
    <property type="entry name" value="GNAT"/>
    <property type="match status" value="2"/>
</dbReference>
<dbReference type="Proteomes" id="UP001165685">
    <property type="component" value="Unassembled WGS sequence"/>
</dbReference>
<proteinExistence type="predicted"/>
<dbReference type="InterPro" id="IPR016181">
    <property type="entry name" value="Acyl_CoA_acyltransferase"/>
</dbReference>
<sequence>MATIERVDPHDGAALSAWYRALRAGASAGRGSPLVAAYEELRSSLREPGSAAQRSAWAAVDGGAVVGSMLFALHGRENPELADVDVNVPAEHRGRGYGGALLAHAERLARKGGRRVLLAEAFVPSACAPEEHPGAGFALRRGFQSVHREDHLVLELPVPEERLRAFVERTRGRRPGYRLSTWSGGCPDGEAAAVAAMRTAMERAVPCGDLQGEPRVWDAERVRAVEARTRRQGYASIASMARGPGGEPAGYSQLFVPEHNPGEVYQDDTVVLEPHRGRGLGEALKALNLLRLRREHPDRARVHTWTAAVNPSMWEINRRFGFRPVEVAHRLQKVA</sequence>
<accession>A0ABT4TPR1</accession>
<dbReference type="EMBL" id="JAQFWP010000039">
    <property type="protein sequence ID" value="MDA2806668.1"/>
    <property type="molecule type" value="Genomic_DNA"/>
</dbReference>
<reference evidence="4" key="1">
    <citation type="submission" date="2023-01" db="EMBL/GenBank/DDBJ databases">
        <title>Draft genome sequence of Nocardiopsis sp. LSu2-4 isolated from halophytes.</title>
        <authorList>
            <person name="Duangmal K."/>
            <person name="Chantavorakit T."/>
        </authorList>
    </citation>
    <scope>NUCLEOTIDE SEQUENCE</scope>
    <source>
        <strain evidence="4">LSu2-4</strain>
    </source>
</reference>
<keyword evidence="5" id="KW-1185">Reference proteome</keyword>
<evidence type="ECO:0000313" key="5">
    <source>
        <dbReference type="Proteomes" id="UP001165685"/>
    </source>
</evidence>
<dbReference type="CDD" id="cd04301">
    <property type="entry name" value="NAT_SF"/>
    <property type="match status" value="2"/>
</dbReference>
<dbReference type="InterPro" id="IPR000182">
    <property type="entry name" value="GNAT_dom"/>
</dbReference>
<comment type="caution">
    <text evidence="4">The sequence shown here is derived from an EMBL/GenBank/DDBJ whole genome shotgun (WGS) entry which is preliminary data.</text>
</comment>
<dbReference type="SUPFAM" id="SSF55729">
    <property type="entry name" value="Acyl-CoA N-acyltransferases (Nat)"/>
    <property type="match status" value="2"/>
</dbReference>
<evidence type="ECO:0000256" key="2">
    <source>
        <dbReference type="ARBA" id="ARBA00023315"/>
    </source>
</evidence>
<dbReference type="PANTHER" id="PTHR43877">
    <property type="entry name" value="AMINOALKYLPHOSPHONATE N-ACETYLTRANSFERASE-RELATED-RELATED"/>
    <property type="match status" value="1"/>
</dbReference>
<name>A0ABT4TPR1_9ACTN</name>
<keyword evidence="2" id="KW-0012">Acyltransferase</keyword>
<feature type="domain" description="N-acetyltransferase" evidence="3">
    <location>
        <begin position="2"/>
        <end position="159"/>
    </location>
</feature>
<keyword evidence="1" id="KW-0808">Transferase</keyword>
<dbReference type="InterPro" id="IPR050832">
    <property type="entry name" value="Bact_Acetyltransf"/>
</dbReference>
<dbReference type="PANTHER" id="PTHR43877:SF1">
    <property type="entry name" value="ACETYLTRANSFERASE"/>
    <property type="match status" value="1"/>
</dbReference>
<evidence type="ECO:0000259" key="3">
    <source>
        <dbReference type="PROSITE" id="PS51186"/>
    </source>
</evidence>
<dbReference type="Pfam" id="PF00583">
    <property type="entry name" value="Acetyltransf_1"/>
    <property type="match status" value="1"/>
</dbReference>
<dbReference type="RefSeq" id="WP_270679304.1">
    <property type="nucleotide sequence ID" value="NZ_JAQFWP010000039.1"/>
</dbReference>
<protein>
    <submittedName>
        <fullName evidence="4">GNAT family N-acetyltransferase</fullName>
    </submittedName>
</protein>
<dbReference type="Gene3D" id="3.40.630.30">
    <property type="match status" value="1"/>
</dbReference>
<evidence type="ECO:0000313" key="4">
    <source>
        <dbReference type="EMBL" id="MDA2806668.1"/>
    </source>
</evidence>
<feature type="domain" description="N-acetyltransferase" evidence="3">
    <location>
        <begin position="195"/>
        <end position="335"/>
    </location>
</feature>
<evidence type="ECO:0000256" key="1">
    <source>
        <dbReference type="ARBA" id="ARBA00022679"/>
    </source>
</evidence>